<dbReference type="Gene3D" id="3.60.90.10">
    <property type="entry name" value="S-adenosylmethionine decarboxylase"/>
    <property type="match status" value="1"/>
</dbReference>
<evidence type="ECO:0000256" key="7">
    <source>
        <dbReference type="ARBA" id="ARBA00022813"/>
    </source>
</evidence>
<dbReference type="GO" id="GO:0005829">
    <property type="term" value="C:cytosol"/>
    <property type="evidence" value="ECO:0007669"/>
    <property type="project" value="TreeGrafter"/>
</dbReference>
<dbReference type="NCBIfam" id="TIGR00535">
    <property type="entry name" value="SAM_DCase"/>
    <property type="match status" value="1"/>
</dbReference>
<accession>A0A9W7GJH5</accession>
<organism evidence="15 16">
    <name type="scientific">Triparma columacea</name>
    <dbReference type="NCBI Taxonomy" id="722753"/>
    <lineage>
        <taxon>Eukaryota</taxon>
        <taxon>Sar</taxon>
        <taxon>Stramenopiles</taxon>
        <taxon>Ochrophyta</taxon>
        <taxon>Bolidophyceae</taxon>
        <taxon>Parmales</taxon>
        <taxon>Triparmaceae</taxon>
        <taxon>Triparma</taxon>
    </lineage>
</organism>
<dbReference type="InterPro" id="IPR048283">
    <property type="entry name" value="AdoMetDC-like"/>
</dbReference>
<dbReference type="InterPro" id="IPR001985">
    <property type="entry name" value="S-AdoMet_decarboxylase_euk"/>
</dbReference>
<evidence type="ECO:0000256" key="12">
    <source>
        <dbReference type="ARBA" id="ARBA00023270"/>
    </source>
</evidence>
<protein>
    <recommendedName>
        <fullName evidence="4">adenosylmethionine decarboxylase</fullName>
        <ecNumber evidence="4">4.1.1.50</ecNumber>
    </recommendedName>
</protein>
<dbReference type="EC" id="4.1.1.50" evidence="4"/>
<gene>
    <name evidence="15" type="ORF">TrCOL_g5238</name>
</gene>
<dbReference type="InterPro" id="IPR016067">
    <property type="entry name" value="S-AdoMet_deCO2ase_core"/>
</dbReference>
<keyword evidence="5" id="KW-0949">S-adenosyl-L-methionine</keyword>
<evidence type="ECO:0000256" key="6">
    <source>
        <dbReference type="ARBA" id="ARBA00022793"/>
    </source>
</evidence>
<feature type="region of interest" description="Disordered" evidence="14">
    <location>
        <begin position="216"/>
        <end position="241"/>
    </location>
</feature>
<name>A0A9W7GJH5_9STRA</name>
<evidence type="ECO:0000256" key="1">
    <source>
        <dbReference type="ARBA" id="ARBA00001928"/>
    </source>
</evidence>
<evidence type="ECO:0000256" key="5">
    <source>
        <dbReference type="ARBA" id="ARBA00022691"/>
    </source>
</evidence>
<keyword evidence="9" id="KW-0620">Polyamine biosynthesis</keyword>
<dbReference type="Gene3D" id="3.30.360.50">
    <property type="entry name" value="S-adenosylmethionine decarboxylase"/>
    <property type="match status" value="1"/>
</dbReference>
<dbReference type="PROSITE" id="PS01336">
    <property type="entry name" value="ADOMETDC"/>
    <property type="match status" value="1"/>
</dbReference>
<keyword evidence="6" id="KW-0210">Decarboxylase</keyword>
<dbReference type="PANTHER" id="PTHR11570:SF0">
    <property type="entry name" value="S-ADENOSYLMETHIONINE DECARBOXYLASE PROENZYME"/>
    <property type="match status" value="1"/>
</dbReference>
<evidence type="ECO:0000313" key="16">
    <source>
        <dbReference type="Proteomes" id="UP001165065"/>
    </source>
</evidence>
<keyword evidence="12" id="KW-0704">Schiff base</keyword>
<feature type="compositionally biased region" description="Basic and acidic residues" evidence="14">
    <location>
        <begin position="216"/>
        <end position="229"/>
    </location>
</feature>
<reference evidence="16" key="1">
    <citation type="journal article" date="2023" name="Commun. Biol.">
        <title>Genome analysis of Parmales, the sister group of diatoms, reveals the evolutionary specialization of diatoms from phago-mixotrophs to photoautotrophs.</title>
        <authorList>
            <person name="Ban H."/>
            <person name="Sato S."/>
            <person name="Yoshikawa S."/>
            <person name="Yamada K."/>
            <person name="Nakamura Y."/>
            <person name="Ichinomiya M."/>
            <person name="Sato N."/>
            <person name="Blanc-Mathieu R."/>
            <person name="Endo H."/>
            <person name="Kuwata A."/>
            <person name="Ogata H."/>
        </authorList>
    </citation>
    <scope>NUCLEOTIDE SEQUENCE [LARGE SCALE GENOMIC DNA]</scope>
</reference>
<dbReference type="GO" id="GO:0006597">
    <property type="term" value="P:spermine biosynthetic process"/>
    <property type="evidence" value="ECO:0007669"/>
    <property type="project" value="InterPro"/>
</dbReference>
<dbReference type="EMBL" id="BRYA01001551">
    <property type="protein sequence ID" value="GMI45398.1"/>
    <property type="molecule type" value="Genomic_DNA"/>
</dbReference>
<proteinExistence type="inferred from homology"/>
<evidence type="ECO:0000256" key="10">
    <source>
        <dbReference type="ARBA" id="ARBA00023145"/>
    </source>
</evidence>
<dbReference type="GO" id="GO:0008295">
    <property type="term" value="P:spermidine biosynthetic process"/>
    <property type="evidence" value="ECO:0007669"/>
    <property type="project" value="UniProtKB-KW"/>
</dbReference>
<dbReference type="PANTHER" id="PTHR11570">
    <property type="entry name" value="S-ADENOSYLMETHIONINE DECARBOXYLASE"/>
    <property type="match status" value="1"/>
</dbReference>
<dbReference type="OrthoDB" id="1068353at2759"/>
<evidence type="ECO:0000256" key="14">
    <source>
        <dbReference type="SAM" id="MobiDB-lite"/>
    </source>
</evidence>
<dbReference type="GO" id="GO:0004014">
    <property type="term" value="F:adenosylmethionine decarboxylase activity"/>
    <property type="evidence" value="ECO:0007669"/>
    <property type="project" value="UniProtKB-EC"/>
</dbReference>
<comment type="cofactor">
    <cofactor evidence="1">
        <name>pyruvate</name>
        <dbReference type="ChEBI" id="CHEBI:15361"/>
    </cofactor>
</comment>
<keyword evidence="13" id="KW-0670">Pyruvate</keyword>
<dbReference type="Pfam" id="PF01536">
    <property type="entry name" value="SAM_decarbox"/>
    <property type="match status" value="1"/>
</dbReference>
<evidence type="ECO:0000256" key="8">
    <source>
        <dbReference type="ARBA" id="ARBA00023066"/>
    </source>
</evidence>
<keyword evidence="16" id="KW-1185">Reference proteome</keyword>
<evidence type="ECO:0000256" key="13">
    <source>
        <dbReference type="ARBA" id="ARBA00023317"/>
    </source>
</evidence>
<evidence type="ECO:0000256" key="3">
    <source>
        <dbReference type="ARBA" id="ARBA00008466"/>
    </source>
</evidence>
<evidence type="ECO:0000256" key="2">
    <source>
        <dbReference type="ARBA" id="ARBA00004911"/>
    </source>
</evidence>
<evidence type="ECO:0000256" key="11">
    <source>
        <dbReference type="ARBA" id="ARBA00023239"/>
    </source>
</evidence>
<feature type="compositionally biased region" description="Acidic residues" evidence="14">
    <location>
        <begin position="230"/>
        <end position="240"/>
    </location>
</feature>
<comment type="caution">
    <text evidence="15">The sequence shown here is derived from an EMBL/GenBank/DDBJ whole genome shotgun (WGS) entry which is preliminary data.</text>
</comment>
<evidence type="ECO:0000256" key="4">
    <source>
        <dbReference type="ARBA" id="ARBA00012357"/>
    </source>
</evidence>
<evidence type="ECO:0000313" key="15">
    <source>
        <dbReference type="EMBL" id="GMI45398.1"/>
    </source>
</evidence>
<keyword evidence="10" id="KW-0865">Zymogen</keyword>
<keyword evidence="7" id="KW-0068">Autocatalytic cleavage</keyword>
<comment type="similarity">
    <text evidence="3">Belongs to the eukaryotic AdoMetDC family.</text>
</comment>
<keyword evidence="11" id="KW-0456">Lyase</keyword>
<comment type="pathway">
    <text evidence="2">Amine and polyamine biosynthesis; S-adenosylmethioninamine biosynthesis; S-adenosylmethioninamine from S-adenosyl-L-methionine: step 1/1.</text>
</comment>
<keyword evidence="8" id="KW-0745">Spermidine biosynthesis</keyword>
<sequence length="410" mass="46738">MSAMDVYTDERQYTGIFEGPEKTLEVCFRTVEGSNPADNQGLRSLSRKDLDSICKLAKCTILSSVRNKSLDAYVLSESSLFVYPYMLILKTCGTTTLLLILPRIMELASSIGLVMDWVGYSRKNLLMPEQQVFPQRGWGEEMEYLRRHRESGAREIKGNGYTLGPITGDHWFVWVADRTIREDLVGTDRVINIMMFDIDETVRECFYTEQYKTGKRADEEVDDDKKEDDKKEEDDEQGEGEEIKRISKEMTKKAGIDALVPGAVIDSRAFEPCGYSMNAILYNSYSTMHITPEASCSYASFETNAKLKSYHSLINNVVRTFKPKRFVLTMMADEAGLGQIQDNPLESRYTKPINVPLKEGRALIYRRSNLASIQVEDDTCCIMGNFELENHADRRREANFDVANRALSYS</sequence>
<dbReference type="Proteomes" id="UP001165065">
    <property type="component" value="Unassembled WGS sequence"/>
</dbReference>
<dbReference type="SUPFAM" id="SSF56276">
    <property type="entry name" value="S-adenosylmethionine decarboxylase"/>
    <property type="match status" value="1"/>
</dbReference>
<dbReference type="AlphaFoldDB" id="A0A9W7GJH5"/>
<evidence type="ECO:0000256" key="9">
    <source>
        <dbReference type="ARBA" id="ARBA00023115"/>
    </source>
</evidence>
<dbReference type="InterPro" id="IPR018166">
    <property type="entry name" value="S-AdoMet_deCO2ase_CS"/>
</dbReference>